<feature type="region of interest" description="Disordered" evidence="1">
    <location>
        <begin position="100"/>
        <end position="150"/>
    </location>
</feature>
<dbReference type="AlphaFoldDB" id="A0A7K3TEB2"/>
<dbReference type="SMART" id="SM01323">
    <property type="entry name" value="YajC"/>
    <property type="match status" value="1"/>
</dbReference>
<evidence type="ECO:0000313" key="4">
    <source>
        <dbReference type="Proteomes" id="UP000469763"/>
    </source>
</evidence>
<dbReference type="Pfam" id="PF02699">
    <property type="entry name" value="YajC"/>
    <property type="match status" value="1"/>
</dbReference>
<name>A0A7K3TEB2_9BIFI</name>
<feature type="transmembrane region" description="Helical" evidence="2">
    <location>
        <begin position="12"/>
        <end position="29"/>
    </location>
</feature>
<keyword evidence="2" id="KW-1133">Transmembrane helix</keyword>
<keyword evidence="4" id="KW-1185">Reference proteome</keyword>
<evidence type="ECO:0000256" key="2">
    <source>
        <dbReference type="SAM" id="Phobius"/>
    </source>
</evidence>
<comment type="caution">
    <text evidence="3">The sequence shown here is derived from an EMBL/GenBank/DDBJ whole genome shotgun (WGS) entry which is preliminary data.</text>
</comment>
<dbReference type="Proteomes" id="UP000469763">
    <property type="component" value="Unassembled WGS sequence"/>
</dbReference>
<evidence type="ECO:0000313" key="3">
    <source>
        <dbReference type="EMBL" id="NEG77445.1"/>
    </source>
</evidence>
<dbReference type="OrthoDB" id="3240462at2"/>
<organism evidence="3 4">
    <name type="scientific">Bifidobacterium avesanii</name>
    <dbReference type="NCBI Taxonomy" id="1798157"/>
    <lineage>
        <taxon>Bacteria</taxon>
        <taxon>Bacillati</taxon>
        <taxon>Actinomycetota</taxon>
        <taxon>Actinomycetes</taxon>
        <taxon>Bifidobacteriales</taxon>
        <taxon>Bifidobacteriaceae</taxon>
        <taxon>Bifidobacterium</taxon>
    </lineage>
</organism>
<protein>
    <submittedName>
        <fullName evidence="3">Preprotein translocase subunit YajC</fullName>
    </submittedName>
</protein>
<dbReference type="EMBL" id="WHZY01000001">
    <property type="protein sequence ID" value="NEG77445.1"/>
    <property type="molecule type" value="Genomic_DNA"/>
</dbReference>
<reference evidence="3 4" key="1">
    <citation type="submission" date="2019-10" db="EMBL/GenBank/DDBJ databases">
        <title>Bifidobacterium from non-human primates.</title>
        <authorList>
            <person name="Modesto M."/>
        </authorList>
    </citation>
    <scope>NUCLEOTIDE SEQUENCE [LARGE SCALE GENOMIC DNA]</scope>
    <source>
        <strain evidence="3 4">TREC</strain>
    </source>
</reference>
<evidence type="ECO:0000256" key="1">
    <source>
        <dbReference type="SAM" id="MobiDB-lite"/>
    </source>
</evidence>
<gene>
    <name evidence="3" type="ORF">GFD22_00280</name>
</gene>
<feature type="compositionally biased region" description="Basic and acidic residues" evidence="1">
    <location>
        <begin position="108"/>
        <end position="127"/>
    </location>
</feature>
<keyword evidence="2" id="KW-0472">Membrane</keyword>
<keyword evidence="2" id="KW-0812">Transmembrane</keyword>
<feature type="compositionally biased region" description="Acidic residues" evidence="1">
    <location>
        <begin position="130"/>
        <end position="140"/>
    </location>
</feature>
<sequence>MQGEPVMPFDPTTLFMVVILVLMIGMMWWQSKKAKKQQAKVNDFRKSLQPGTEVATYSGLLGKIVSVDLEKEQAVIDSEGSLSRWRLQALTEPPIVPAYVHDDEVDEYGNRLEDKPQESDEAQKPIDGETAGDETADVTEEQNGKAEEAK</sequence>
<dbReference type="InterPro" id="IPR003849">
    <property type="entry name" value="Preprotein_translocase_YajC"/>
</dbReference>
<proteinExistence type="predicted"/>
<accession>A0A7K3TEB2</accession>